<reference evidence="3 4" key="1">
    <citation type="journal article" date="2021" name="Sci. Rep.">
        <title>Genome sequencing of the multicellular alga Astrephomene provides insights into convergent evolution of germ-soma differentiation.</title>
        <authorList>
            <person name="Yamashita S."/>
            <person name="Yamamoto K."/>
            <person name="Matsuzaki R."/>
            <person name="Suzuki S."/>
            <person name="Yamaguchi H."/>
            <person name="Hirooka S."/>
            <person name="Minakuchi Y."/>
            <person name="Miyagishima S."/>
            <person name="Kawachi M."/>
            <person name="Toyoda A."/>
            <person name="Nozaki H."/>
        </authorList>
    </citation>
    <scope>NUCLEOTIDE SEQUENCE [LARGE SCALE GENOMIC DNA]</scope>
    <source>
        <strain evidence="3 4">NIES-4017</strain>
    </source>
</reference>
<keyword evidence="4" id="KW-1185">Reference proteome</keyword>
<evidence type="ECO:0000313" key="4">
    <source>
        <dbReference type="Proteomes" id="UP001054857"/>
    </source>
</evidence>
<keyword evidence="1" id="KW-0175">Coiled coil</keyword>
<gene>
    <name evidence="3" type="ORF">Agub_g9411</name>
</gene>
<evidence type="ECO:0000313" key="3">
    <source>
        <dbReference type="EMBL" id="GFR47667.1"/>
    </source>
</evidence>
<feature type="compositionally biased region" description="Low complexity" evidence="2">
    <location>
        <begin position="19"/>
        <end position="47"/>
    </location>
</feature>
<evidence type="ECO:0000256" key="1">
    <source>
        <dbReference type="SAM" id="Coils"/>
    </source>
</evidence>
<proteinExistence type="predicted"/>
<comment type="caution">
    <text evidence="3">The sequence shown here is derived from an EMBL/GenBank/DDBJ whole genome shotgun (WGS) entry which is preliminary data.</text>
</comment>
<feature type="region of interest" description="Disordered" evidence="2">
    <location>
        <begin position="1"/>
        <end position="47"/>
    </location>
</feature>
<feature type="coiled-coil region" evidence="1">
    <location>
        <begin position="160"/>
        <end position="264"/>
    </location>
</feature>
<accession>A0AAD3DVY5</accession>
<feature type="region of interest" description="Disordered" evidence="2">
    <location>
        <begin position="496"/>
        <end position="516"/>
    </location>
</feature>
<dbReference type="AlphaFoldDB" id="A0AAD3DVY5"/>
<sequence>MADRPPSKGLAVLGGAPPTRSGAATSSGRTATGAATGTAKRGQTARTAGGTALDPLAQELILKYRLKFGEAAATVAGQEAITKEVLQYMLVLPTRPAKTRDTDLAHLEDRIRTRLLGGTPSKNSLAAAKRGQGADEWLQMVEYDQALGAARQRQEEVAVRNRQSTLRQQLEAQMEEHERQRQQERAQEEAYWREEQAQLRKAEEEEEARRRLQAEIMLKLKQERVQQMQERVNKREAALSRRRAEEALEASRTAYDTAEELRREEASRVSAKLALREFLSGNEANRALKEAEKKRQWEEDAAFQRKWEAILNKQEADRREQLERIKRVQDRLQEAADRQGEARRRWLETPLVERYFKQREDERAAEEERRVARQKEVAKQVTQAVAGQLREREAARMKMKQEEEAYAASVAAKVRAAEEAEKARKAALQEQKLKFRQEIEAQLRDAAMRRREAAKPMTETERRLNARTLQQVATWQSTGRLSLPDLTGASAHAALGGATSPTALSTGGARAAAAAH</sequence>
<organism evidence="3 4">
    <name type="scientific">Astrephomene gubernaculifera</name>
    <dbReference type="NCBI Taxonomy" id="47775"/>
    <lineage>
        <taxon>Eukaryota</taxon>
        <taxon>Viridiplantae</taxon>
        <taxon>Chlorophyta</taxon>
        <taxon>core chlorophytes</taxon>
        <taxon>Chlorophyceae</taxon>
        <taxon>CS clade</taxon>
        <taxon>Chlamydomonadales</taxon>
        <taxon>Astrephomenaceae</taxon>
        <taxon>Astrephomene</taxon>
    </lineage>
</organism>
<name>A0AAD3DVY5_9CHLO</name>
<dbReference type="Proteomes" id="UP001054857">
    <property type="component" value="Unassembled WGS sequence"/>
</dbReference>
<evidence type="ECO:0000256" key="2">
    <source>
        <dbReference type="SAM" id="MobiDB-lite"/>
    </source>
</evidence>
<protein>
    <submittedName>
        <fullName evidence="3">Uncharacterized protein</fullName>
    </submittedName>
</protein>
<feature type="coiled-coil region" evidence="1">
    <location>
        <begin position="311"/>
        <end position="445"/>
    </location>
</feature>
<dbReference type="EMBL" id="BMAR01000019">
    <property type="protein sequence ID" value="GFR47667.1"/>
    <property type="molecule type" value="Genomic_DNA"/>
</dbReference>